<organism evidence="11 12">
    <name type="scientific">Dimargaris cristalligena</name>
    <dbReference type="NCBI Taxonomy" id="215637"/>
    <lineage>
        <taxon>Eukaryota</taxon>
        <taxon>Fungi</taxon>
        <taxon>Fungi incertae sedis</taxon>
        <taxon>Zoopagomycota</taxon>
        <taxon>Kickxellomycotina</taxon>
        <taxon>Dimargaritomycetes</taxon>
        <taxon>Dimargaritales</taxon>
        <taxon>Dimargaritaceae</taxon>
        <taxon>Dimargaris</taxon>
    </lineage>
</organism>
<feature type="domain" description="Amidohydrolase-related" evidence="10">
    <location>
        <begin position="91"/>
        <end position="464"/>
    </location>
</feature>
<dbReference type="InterPro" id="IPR032466">
    <property type="entry name" value="Metal_Hydrolase"/>
</dbReference>
<comment type="similarity">
    <text evidence="4">Belongs to the metallo-dependent hydrolases superfamily. Allantoinase family.</text>
</comment>
<dbReference type="Pfam" id="PF01979">
    <property type="entry name" value="Amidohydro_1"/>
    <property type="match status" value="1"/>
</dbReference>
<dbReference type="GO" id="GO:0005737">
    <property type="term" value="C:cytoplasm"/>
    <property type="evidence" value="ECO:0007669"/>
    <property type="project" value="TreeGrafter"/>
</dbReference>
<name>A0A4P9ZXY9_9FUNG</name>
<dbReference type="GO" id="GO:0050897">
    <property type="term" value="F:cobalt ion binding"/>
    <property type="evidence" value="ECO:0007669"/>
    <property type="project" value="InterPro"/>
</dbReference>
<keyword evidence="7" id="KW-0479">Metal-binding</keyword>
<dbReference type="PANTHER" id="PTHR43668">
    <property type="entry name" value="ALLANTOINASE"/>
    <property type="match status" value="1"/>
</dbReference>
<gene>
    <name evidence="11" type="ORF">BJ085DRAFT_16360</name>
</gene>
<keyword evidence="12" id="KW-1185">Reference proteome</keyword>
<keyword evidence="9" id="KW-0862">Zinc</keyword>
<evidence type="ECO:0000256" key="4">
    <source>
        <dbReference type="ARBA" id="ARBA00010368"/>
    </source>
</evidence>
<comment type="cofactor">
    <cofactor evidence="2">
        <name>Zn(2+)</name>
        <dbReference type="ChEBI" id="CHEBI:29105"/>
    </cofactor>
</comment>
<dbReference type="InterPro" id="IPR011059">
    <property type="entry name" value="Metal-dep_hydrolase_composite"/>
</dbReference>
<protein>
    <recommendedName>
        <fullName evidence="6">allantoinase</fullName>
        <ecNumber evidence="6">3.5.2.5</ecNumber>
    </recommendedName>
</protein>
<reference evidence="12" key="1">
    <citation type="journal article" date="2018" name="Nat. Microbiol.">
        <title>Leveraging single-cell genomics to expand the fungal tree of life.</title>
        <authorList>
            <person name="Ahrendt S.R."/>
            <person name="Quandt C.A."/>
            <person name="Ciobanu D."/>
            <person name="Clum A."/>
            <person name="Salamov A."/>
            <person name="Andreopoulos B."/>
            <person name="Cheng J.F."/>
            <person name="Woyke T."/>
            <person name="Pelin A."/>
            <person name="Henrissat B."/>
            <person name="Reynolds N.K."/>
            <person name="Benny G.L."/>
            <person name="Smith M.E."/>
            <person name="James T.Y."/>
            <person name="Grigoriev I.V."/>
        </authorList>
    </citation>
    <scope>NUCLEOTIDE SEQUENCE [LARGE SCALE GENOMIC DNA]</scope>
    <source>
        <strain evidence="12">RSA 468</strain>
    </source>
</reference>
<evidence type="ECO:0000256" key="9">
    <source>
        <dbReference type="ARBA" id="ARBA00022833"/>
    </source>
</evidence>
<dbReference type="InterPro" id="IPR002195">
    <property type="entry name" value="Dihydroorotase_CS"/>
</dbReference>
<dbReference type="OrthoDB" id="1924787at2759"/>
<proteinExistence type="inferred from homology"/>
<dbReference type="GO" id="GO:0000256">
    <property type="term" value="P:allantoin catabolic process"/>
    <property type="evidence" value="ECO:0007669"/>
    <property type="project" value="UniProtKB-UniPathway"/>
</dbReference>
<dbReference type="SUPFAM" id="SSF51556">
    <property type="entry name" value="Metallo-dependent hydrolases"/>
    <property type="match status" value="1"/>
</dbReference>
<dbReference type="SUPFAM" id="SSF51338">
    <property type="entry name" value="Composite domain of metallo-dependent hydrolases"/>
    <property type="match status" value="1"/>
</dbReference>
<dbReference type="AlphaFoldDB" id="A0A4P9ZXY9"/>
<dbReference type="FunFam" id="3.20.20.140:FF:000032">
    <property type="entry name" value="Allantoinase Dal1"/>
    <property type="match status" value="1"/>
</dbReference>
<evidence type="ECO:0000256" key="2">
    <source>
        <dbReference type="ARBA" id="ARBA00001947"/>
    </source>
</evidence>
<dbReference type="GO" id="GO:0008270">
    <property type="term" value="F:zinc ion binding"/>
    <property type="evidence" value="ECO:0007669"/>
    <property type="project" value="InterPro"/>
</dbReference>
<evidence type="ECO:0000256" key="5">
    <source>
        <dbReference type="ARBA" id="ARBA00011881"/>
    </source>
</evidence>
<dbReference type="InterPro" id="IPR050138">
    <property type="entry name" value="DHOase/Allantoinase_Hydrolase"/>
</dbReference>
<comment type="catalytic activity">
    <reaction evidence="1">
        <text>(S)-allantoin + H2O = allantoate + H(+)</text>
        <dbReference type="Rhea" id="RHEA:17029"/>
        <dbReference type="ChEBI" id="CHEBI:15377"/>
        <dbReference type="ChEBI" id="CHEBI:15378"/>
        <dbReference type="ChEBI" id="CHEBI:15678"/>
        <dbReference type="ChEBI" id="CHEBI:17536"/>
        <dbReference type="EC" id="3.5.2.5"/>
    </reaction>
</comment>
<sequence length="507" mass="55236">MSVSLSPLDYPLPAQPTAFVISGNRVLLNSEQPGPRPYTLSVYQGLIHRIIPGHFSVQTIEPHLPRLTAELPAGLIHDGQLGFWDIGDLWLMPGVIDAHVHVNQPGRTLWEGMTTASQAAAAGGCTTIVDMPLNAIPPTTTVDHAQTKVESVGDSCWVDVALWGGMVPGNDGDLLPLRDFGVRGFKGFLIDSGVPEFPMVESRDVLKALQVLEVGISIANLHATTLEKPPADPRQYTAFLESRPAAMEVDAIHAVISWLEAHPAVRGHIVHLSAAEALPLIKAAKARGVNLTIETCFHYLALSAQTIPAGATQYKCCPPIRDELNRDALWAALEEGLIDLVVSDHSPSTPDLKCPETGDFLAAWGGIASVQFGLSVLWTEAKRRGYECPRILLPWLCERPAQHIQLDQRKGRLQPGMDADMVIWDPEESFVVTPVGIHFRHKVTPYLGHTLYGRVHHTLVRGRVAFSTGLATESEPRLLIMRNRPSGTDDTPAYFSATPPGRIILEA</sequence>
<dbReference type="Gene3D" id="3.20.20.140">
    <property type="entry name" value="Metal-dependent hydrolases"/>
    <property type="match status" value="1"/>
</dbReference>
<dbReference type="PANTHER" id="PTHR43668:SF2">
    <property type="entry name" value="ALLANTOINASE"/>
    <property type="match status" value="1"/>
</dbReference>
<dbReference type="InterPro" id="IPR017593">
    <property type="entry name" value="Allantoinase"/>
</dbReference>
<comment type="pathway">
    <text evidence="3">Nitrogen metabolism; (S)-allantoin degradation; allantoate from (S)-allantoin: step 1/1.</text>
</comment>
<dbReference type="PROSITE" id="PS00482">
    <property type="entry name" value="DIHYDROOROTASE_1"/>
    <property type="match status" value="1"/>
</dbReference>
<evidence type="ECO:0000256" key="7">
    <source>
        <dbReference type="ARBA" id="ARBA00022723"/>
    </source>
</evidence>
<evidence type="ECO:0000256" key="8">
    <source>
        <dbReference type="ARBA" id="ARBA00022801"/>
    </source>
</evidence>
<dbReference type="GO" id="GO:0004038">
    <property type="term" value="F:allantoinase activity"/>
    <property type="evidence" value="ECO:0007669"/>
    <property type="project" value="UniProtKB-EC"/>
</dbReference>
<evidence type="ECO:0000259" key="10">
    <source>
        <dbReference type="Pfam" id="PF01979"/>
    </source>
</evidence>
<dbReference type="UniPathway" id="UPA00395">
    <property type="reaction ID" value="UER00653"/>
</dbReference>
<evidence type="ECO:0000256" key="3">
    <source>
        <dbReference type="ARBA" id="ARBA00004968"/>
    </source>
</evidence>
<comment type="subunit">
    <text evidence="5">Homotetramer.</text>
</comment>
<evidence type="ECO:0000313" key="12">
    <source>
        <dbReference type="Proteomes" id="UP000268162"/>
    </source>
</evidence>
<dbReference type="EC" id="3.5.2.5" evidence="6"/>
<dbReference type="EMBL" id="ML002431">
    <property type="protein sequence ID" value="RKP37911.1"/>
    <property type="molecule type" value="Genomic_DNA"/>
</dbReference>
<evidence type="ECO:0000256" key="1">
    <source>
        <dbReference type="ARBA" id="ARBA00001756"/>
    </source>
</evidence>
<keyword evidence="8" id="KW-0378">Hydrolase</keyword>
<dbReference type="NCBIfam" id="TIGR03178">
    <property type="entry name" value="allantoinase"/>
    <property type="match status" value="1"/>
</dbReference>
<dbReference type="Proteomes" id="UP000268162">
    <property type="component" value="Unassembled WGS sequence"/>
</dbReference>
<accession>A0A4P9ZXY9</accession>
<dbReference type="InterPro" id="IPR006680">
    <property type="entry name" value="Amidohydro-rel"/>
</dbReference>
<evidence type="ECO:0000313" key="11">
    <source>
        <dbReference type="EMBL" id="RKP37911.1"/>
    </source>
</evidence>
<dbReference type="GO" id="GO:0006145">
    <property type="term" value="P:purine nucleobase catabolic process"/>
    <property type="evidence" value="ECO:0007669"/>
    <property type="project" value="TreeGrafter"/>
</dbReference>
<evidence type="ECO:0000256" key="6">
    <source>
        <dbReference type="ARBA" id="ARBA00012863"/>
    </source>
</evidence>
<dbReference type="STRING" id="215637.A0A4P9ZXY9"/>